<protein>
    <submittedName>
        <fullName evidence="5">Acetyl-CoA synthetase-like protein</fullName>
    </submittedName>
</protein>
<dbReference type="Proteomes" id="UP001232148">
    <property type="component" value="Unassembled WGS sequence"/>
</dbReference>
<dbReference type="SUPFAM" id="SSF56801">
    <property type="entry name" value="Acetyl-CoA synthetase-like"/>
    <property type="match status" value="1"/>
</dbReference>
<dbReference type="PANTHER" id="PTHR45527">
    <property type="entry name" value="NONRIBOSOMAL PEPTIDE SYNTHETASE"/>
    <property type="match status" value="1"/>
</dbReference>
<dbReference type="GO" id="GO:0044550">
    <property type="term" value="P:secondary metabolite biosynthetic process"/>
    <property type="evidence" value="ECO:0007669"/>
    <property type="project" value="TreeGrafter"/>
</dbReference>
<evidence type="ECO:0000313" key="6">
    <source>
        <dbReference type="Proteomes" id="UP001232148"/>
    </source>
</evidence>
<dbReference type="GO" id="GO:0043041">
    <property type="term" value="P:amino acid activation for nonribosomal peptide biosynthetic process"/>
    <property type="evidence" value="ECO:0007669"/>
    <property type="project" value="TreeGrafter"/>
</dbReference>
<dbReference type="InterPro" id="IPR045851">
    <property type="entry name" value="AMP-bd_C_sf"/>
</dbReference>
<dbReference type="Gene3D" id="3.40.50.12780">
    <property type="entry name" value="N-terminal domain of ligase-like"/>
    <property type="match status" value="1"/>
</dbReference>
<feature type="domain" description="AMP-dependent synthetase/ligase" evidence="4">
    <location>
        <begin position="3"/>
        <end position="235"/>
    </location>
</feature>
<evidence type="ECO:0000256" key="3">
    <source>
        <dbReference type="SAM" id="MobiDB-lite"/>
    </source>
</evidence>
<dbReference type="Pfam" id="PF00501">
    <property type="entry name" value="AMP-binding"/>
    <property type="match status" value="1"/>
</dbReference>
<feature type="non-terminal residue" evidence="5">
    <location>
        <position position="1"/>
    </location>
</feature>
<evidence type="ECO:0000259" key="4">
    <source>
        <dbReference type="Pfam" id="PF00501"/>
    </source>
</evidence>
<feature type="region of interest" description="Disordered" evidence="3">
    <location>
        <begin position="385"/>
        <end position="421"/>
    </location>
</feature>
<dbReference type="AlphaFoldDB" id="A0AAD9HKH7"/>
<evidence type="ECO:0000256" key="1">
    <source>
        <dbReference type="ARBA" id="ARBA00022450"/>
    </source>
</evidence>
<dbReference type="GO" id="GO:0031177">
    <property type="term" value="F:phosphopantetheine binding"/>
    <property type="evidence" value="ECO:0007669"/>
    <property type="project" value="TreeGrafter"/>
</dbReference>
<comment type="caution">
    <text evidence="5">The sequence shown here is derived from an EMBL/GenBank/DDBJ whole genome shotgun (WGS) entry which is preliminary data.</text>
</comment>
<keyword evidence="6" id="KW-1185">Reference proteome</keyword>
<proteinExistence type="predicted"/>
<organism evidence="5 6">
    <name type="scientific">Colletotrichum zoysiae</name>
    <dbReference type="NCBI Taxonomy" id="1216348"/>
    <lineage>
        <taxon>Eukaryota</taxon>
        <taxon>Fungi</taxon>
        <taxon>Dikarya</taxon>
        <taxon>Ascomycota</taxon>
        <taxon>Pezizomycotina</taxon>
        <taxon>Sordariomycetes</taxon>
        <taxon>Hypocreomycetidae</taxon>
        <taxon>Glomerellales</taxon>
        <taxon>Glomerellaceae</taxon>
        <taxon>Colletotrichum</taxon>
        <taxon>Colletotrichum graminicola species complex</taxon>
    </lineage>
</organism>
<dbReference type="PANTHER" id="PTHR45527:SF1">
    <property type="entry name" value="FATTY ACID SYNTHASE"/>
    <property type="match status" value="1"/>
</dbReference>
<keyword evidence="1" id="KW-0596">Phosphopantetheine</keyword>
<evidence type="ECO:0000313" key="5">
    <source>
        <dbReference type="EMBL" id="KAK2029677.1"/>
    </source>
</evidence>
<accession>A0AAD9HKH7</accession>
<dbReference type="Gene3D" id="3.30.300.30">
    <property type="match status" value="1"/>
</dbReference>
<feature type="compositionally biased region" description="Polar residues" evidence="3">
    <location>
        <begin position="408"/>
        <end position="421"/>
    </location>
</feature>
<dbReference type="EMBL" id="MU842861">
    <property type="protein sequence ID" value="KAK2029677.1"/>
    <property type="molecule type" value="Genomic_DNA"/>
</dbReference>
<dbReference type="GO" id="GO:0005737">
    <property type="term" value="C:cytoplasm"/>
    <property type="evidence" value="ECO:0007669"/>
    <property type="project" value="TreeGrafter"/>
</dbReference>
<dbReference type="InterPro" id="IPR000873">
    <property type="entry name" value="AMP-dep_synth/lig_dom"/>
</dbReference>
<gene>
    <name evidence="5" type="ORF">LX32DRAFT_588203</name>
</gene>
<keyword evidence="2" id="KW-0597">Phosphoprotein</keyword>
<reference evidence="5" key="1">
    <citation type="submission" date="2021-06" db="EMBL/GenBank/DDBJ databases">
        <title>Comparative genomics, transcriptomics and evolutionary studies reveal genomic signatures of adaptation to plant cell wall in hemibiotrophic fungi.</title>
        <authorList>
            <consortium name="DOE Joint Genome Institute"/>
            <person name="Baroncelli R."/>
            <person name="Diaz J.F."/>
            <person name="Benocci T."/>
            <person name="Peng M."/>
            <person name="Battaglia E."/>
            <person name="Haridas S."/>
            <person name="Andreopoulos W."/>
            <person name="Labutti K."/>
            <person name="Pangilinan J."/>
            <person name="Floch G.L."/>
            <person name="Makela M.R."/>
            <person name="Henrissat B."/>
            <person name="Grigoriev I.V."/>
            <person name="Crouch J.A."/>
            <person name="De Vries R.P."/>
            <person name="Sukno S.A."/>
            <person name="Thon M.R."/>
        </authorList>
    </citation>
    <scope>NUCLEOTIDE SEQUENCE</scope>
    <source>
        <strain evidence="5">MAFF235873</strain>
    </source>
</reference>
<name>A0AAD9HKH7_9PEZI</name>
<evidence type="ECO:0000256" key="2">
    <source>
        <dbReference type="ARBA" id="ARBA00022553"/>
    </source>
</evidence>
<dbReference type="InterPro" id="IPR042099">
    <property type="entry name" value="ANL_N_sf"/>
</dbReference>
<sequence length="421" mass="44922">AITLHTSGTTETPKLIALAHANLTNEVETSAGTYGLESDVVVLQQCASGFGMSVLHILLVLALEGTLVVVPRGFRGDAVAVTEFIVQHEVTYTWATPTEYRSWFRHGDRVAPRRSRWSVGLSGGEAVGHSLLGAFSEPPEVGSKSFDKTRSFRLVNGYGPAETACCSASVELTSALSGGGASQAPQLELSPTTILVGSACPNEFVYVLDQEMRSLPLSLPGEICISGVAVAHGYLDPVLTARAFIRNPSITQEYVRKGLTTMFRTGDRSRLLPDGSLVVNSRIGDDTQIKIRGVRIDLRNIEQTIVQASEGAIIEAIAVARETSRSAAAEQDSKFIVGYVVLDAGFLSHGSQPLEQGPTASTSDAGLLLAELPLPRTVQPSMLIPMDKIPRTTSGNRDRRALGALPLNRSSVSSNVARQQE</sequence>